<name>A0A0M3K1F2_ANISI</name>
<feature type="compositionally biased region" description="Acidic residues" evidence="1">
    <location>
        <begin position="226"/>
        <end position="238"/>
    </location>
</feature>
<dbReference type="EMBL" id="UYRR01031618">
    <property type="protein sequence ID" value="VDK51479.1"/>
    <property type="molecule type" value="Genomic_DNA"/>
</dbReference>
<reference evidence="4" key="1">
    <citation type="submission" date="2017-02" db="UniProtKB">
        <authorList>
            <consortium name="WormBaseParasite"/>
        </authorList>
    </citation>
    <scope>IDENTIFICATION</scope>
</reference>
<reference evidence="2 3" key="2">
    <citation type="submission" date="2018-11" db="EMBL/GenBank/DDBJ databases">
        <authorList>
            <consortium name="Pathogen Informatics"/>
        </authorList>
    </citation>
    <scope>NUCLEOTIDE SEQUENCE [LARGE SCALE GENOMIC DNA]</scope>
</reference>
<dbReference type="WBParaSite" id="ASIM_0001469301-mRNA-1">
    <property type="protein sequence ID" value="ASIM_0001469301-mRNA-1"/>
    <property type="gene ID" value="ASIM_0001469301"/>
</dbReference>
<accession>A0A0M3K1F2</accession>
<protein>
    <submittedName>
        <fullName evidence="4">Kinetochore scaffold 1</fullName>
    </submittedName>
</protein>
<evidence type="ECO:0000313" key="3">
    <source>
        <dbReference type="Proteomes" id="UP000267096"/>
    </source>
</evidence>
<gene>
    <name evidence="2" type="ORF">ASIM_LOCUS14103</name>
</gene>
<keyword evidence="3" id="KW-1185">Reference proteome</keyword>
<proteinExistence type="predicted"/>
<evidence type="ECO:0000256" key="1">
    <source>
        <dbReference type="SAM" id="MobiDB-lite"/>
    </source>
</evidence>
<evidence type="ECO:0000313" key="2">
    <source>
        <dbReference type="EMBL" id="VDK51479.1"/>
    </source>
</evidence>
<dbReference type="AlphaFoldDB" id="A0A0M3K1F2"/>
<sequence>MDNNKRRSSILKSQSSNANTVVTATLEECTRRRVSFSTVRTVKQYDEIRNAMMSPHDEPVRLCDTGSSDGLGSTHCVTTGMDSTVNAGFDHTADFFPTAASTPMLRNEICVHPEAGDDNMTMMGEFTANLFNPLPQSGDNGDELDEVPMDISGATLTTTDVKRAVDAEKENKSVNDTTIADSTKALFRQAEQSKANFTEVSAEINTKYLEVTMEPTAAILAARSEQEEEEGAVDDNQTEDIPQAAKGSESFNESKQVDERNLDESSLLGTNVGMSFMKESHAGISIIDESEDFTFHNLSNAEQFHKSAITPHGTPATSDHRKSNISDALPKQIAALHVSPAPTRLGLSRIAGSPLAVVKKKTRLDGPVKLFGQPGINESSRNITDRSYIVENVLNHSATTEQPIKTPAALRTSAATPVHTPEEVSKQLKQTRRRLRRSLDKPHPPLDTLRVSDIVVPDKPLYSMSFDLDAGSNQVRRDESFQSDGTQKMGSQMERSKIGDQSQLNSHTTEVIHLMDSFLKNFDALDFDMNLLKLDCFPSSENDCEIVTLLKKTILTALKSLVARDAQLCLDTYLDYLDEANTSSRGRTLSPSDLINLCHRSLSRKESRMLEKARSDAQVSVFLFRVAVFSEAKRKSEERLAKILVFCNEKRAKQKKIQEYEEMKNDDEMINKKLLDFEQLKSIVAEMGEGKDLFTLRSELRSIRRAKAQKHLENIPLGTEKCELQFEVWSKQYKKSKELTRMFLENERKMQVKRDERDRRIRGLLSEEKNDQD</sequence>
<feature type="region of interest" description="Disordered" evidence="1">
    <location>
        <begin position="223"/>
        <end position="264"/>
    </location>
</feature>
<organism evidence="4">
    <name type="scientific">Anisakis simplex</name>
    <name type="common">Herring worm</name>
    <dbReference type="NCBI Taxonomy" id="6269"/>
    <lineage>
        <taxon>Eukaryota</taxon>
        <taxon>Metazoa</taxon>
        <taxon>Ecdysozoa</taxon>
        <taxon>Nematoda</taxon>
        <taxon>Chromadorea</taxon>
        <taxon>Rhabditida</taxon>
        <taxon>Spirurina</taxon>
        <taxon>Ascaridomorpha</taxon>
        <taxon>Ascaridoidea</taxon>
        <taxon>Anisakidae</taxon>
        <taxon>Anisakis</taxon>
        <taxon>Anisakis simplex complex</taxon>
    </lineage>
</organism>
<evidence type="ECO:0000313" key="4">
    <source>
        <dbReference type="WBParaSite" id="ASIM_0001469301-mRNA-1"/>
    </source>
</evidence>
<dbReference type="Proteomes" id="UP000267096">
    <property type="component" value="Unassembled WGS sequence"/>
</dbReference>
<feature type="region of interest" description="Disordered" evidence="1">
    <location>
        <begin position="473"/>
        <end position="503"/>
    </location>
</feature>
<feature type="region of interest" description="Disordered" evidence="1">
    <location>
        <begin position="400"/>
        <end position="451"/>
    </location>
</feature>
<dbReference type="OrthoDB" id="5834495at2759"/>